<dbReference type="InterPro" id="IPR001789">
    <property type="entry name" value="Sig_transdc_resp-reg_receiver"/>
</dbReference>
<proteinExistence type="predicted"/>
<dbReference type="STRING" id="989370.AOQ71_10630"/>
<dbReference type="PANTHER" id="PTHR44591:SF21">
    <property type="entry name" value="TWO-COMPONENT RESPONSE REGULATOR"/>
    <property type="match status" value="1"/>
</dbReference>
<dbReference type="Proteomes" id="UP000051936">
    <property type="component" value="Unassembled WGS sequence"/>
</dbReference>
<comment type="caution">
    <text evidence="4">The sequence shown here is derived from an EMBL/GenBank/DDBJ whole genome shotgun (WGS) entry which is preliminary data.</text>
</comment>
<dbReference type="OrthoDB" id="7210814at2"/>
<dbReference type="GO" id="GO:0000160">
    <property type="term" value="P:phosphorelay signal transduction system"/>
    <property type="evidence" value="ECO:0007669"/>
    <property type="project" value="InterPro"/>
</dbReference>
<feature type="domain" description="Response regulatory" evidence="3">
    <location>
        <begin position="2"/>
        <end position="113"/>
    </location>
</feature>
<evidence type="ECO:0000313" key="4">
    <source>
        <dbReference type="EMBL" id="KRQ14876.1"/>
    </source>
</evidence>
<reference evidence="4 5" key="1">
    <citation type="submission" date="2015-09" db="EMBL/GenBank/DDBJ databases">
        <title>Draft Genome Sequence of Bradyrhizobium manausense Strain BR 3351T, a Novel Symbiotic Nitrogen-Fixing Alphaproteobacterium Isolated from Brazilian Amazon Rain Forest.</title>
        <authorList>
            <person name="De Araujo J.L."/>
            <person name="Zilli J.E."/>
        </authorList>
    </citation>
    <scope>NUCLEOTIDE SEQUENCE [LARGE SCALE GENOMIC DNA]</scope>
    <source>
        <strain evidence="4 5">BR3351</strain>
    </source>
</reference>
<dbReference type="SMART" id="SM00448">
    <property type="entry name" value="REC"/>
    <property type="match status" value="1"/>
</dbReference>
<dbReference type="PROSITE" id="PS50110">
    <property type="entry name" value="RESPONSE_REGULATORY"/>
    <property type="match status" value="1"/>
</dbReference>
<keyword evidence="5" id="KW-1185">Reference proteome</keyword>
<dbReference type="InterPro" id="IPR011006">
    <property type="entry name" value="CheY-like_superfamily"/>
</dbReference>
<dbReference type="EMBL" id="LJYG01000045">
    <property type="protein sequence ID" value="KRQ14876.1"/>
    <property type="molecule type" value="Genomic_DNA"/>
</dbReference>
<accession>A0A0R3E502</accession>
<dbReference type="Gene3D" id="3.40.50.2300">
    <property type="match status" value="1"/>
</dbReference>
<protein>
    <recommendedName>
        <fullName evidence="3">Response regulatory domain-containing protein</fullName>
    </recommendedName>
</protein>
<name>A0A0R3E502_9BRAD</name>
<evidence type="ECO:0000313" key="5">
    <source>
        <dbReference type="Proteomes" id="UP000051936"/>
    </source>
</evidence>
<organism evidence="4 5">
    <name type="scientific">Bradyrhizobium manausense</name>
    <dbReference type="NCBI Taxonomy" id="989370"/>
    <lineage>
        <taxon>Bacteria</taxon>
        <taxon>Pseudomonadati</taxon>
        <taxon>Pseudomonadota</taxon>
        <taxon>Alphaproteobacteria</taxon>
        <taxon>Hyphomicrobiales</taxon>
        <taxon>Nitrobacteraceae</taxon>
        <taxon>Bradyrhizobium</taxon>
    </lineage>
</organism>
<gene>
    <name evidence="4" type="ORF">AOQ71_10630</name>
</gene>
<dbReference type="RefSeq" id="WP_057745572.1">
    <property type="nucleotide sequence ID" value="NZ_LJYG01000045.1"/>
</dbReference>
<sequence length="115" mass="12729">MRVLVAEDEDLIRDVVVDILEAHGHQVMEADSGERALQLCAQATPELLFTDIRLAGTLSGWDVAIKCRESNPRIPVIYATGYTHTAPRPVSGSVMLQKPFRLERLLEAMKSLTGK</sequence>
<evidence type="ECO:0000256" key="1">
    <source>
        <dbReference type="ARBA" id="ARBA00022553"/>
    </source>
</evidence>
<feature type="modified residue" description="4-aspartylphosphate" evidence="2">
    <location>
        <position position="51"/>
    </location>
</feature>
<dbReference type="InterPro" id="IPR050595">
    <property type="entry name" value="Bact_response_regulator"/>
</dbReference>
<evidence type="ECO:0000259" key="3">
    <source>
        <dbReference type="PROSITE" id="PS50110"/>
    </source>
</evidence>
<keyword evidence="1 2" id="KW-0597">Phosphoprotein</keyword>
<dbReference type="AlphaFoldDB" id="A0A0R3E502"/>
<dbReference type="Pfam" id="PF00072">
    <property type="entry name" value="Response_reg"/>
    <property type="match status" value="1"/>
</dbReference>
<dbReference type="SUPFAM" id="SSF52172">
    <property type="entry name" value="CheY-like"/>
    <property type="match status" value="1"/>
</dbReference>
<evidence type="ECO:0000256" key="2">
    <source>
        <dbReference type="PROSITE-ProRule" id="PRU00169"/>
    </source>
</evidence>
<dbReference type="PANTHER" id="PTHR44591">
    <property type="entry name" value="STRESS RESPONSE REGULATOR PROTEIN 1"/>
    <property type="match status" value="1"/>
</dbReference>